<feature type="domain" description="OCIA" evidence="2">
    <location>
        <begin position="30"/>
        <end position="113"/>
    </location>
</feature>
<keyword evidence="4" id="KW-1185">Reference proteome</keyword>
<feature type="compositionally biased region" description="Pro residues" evidence="1">
    <location>
        <begin position="226"/>
        <end position="242"/>
    </location>
</feature>
<evidence type="ECO:0000313" key="4">
    <source>
        <dbReference type="Proteomes" id="UP001487740"/>
    </source>
</evidence>
<sequence>MSSPFLSAGRWLFREDKEDTVDKMINSNPVFTQEELRILRECNRESFYFRSVPLAAAFSTATAMALRKGILSASSRFGYTPKIIGAVAAGYFIGKLSYQNACAEKIMQLPNSPLAESLRRRKGRIGFQETLGMEAGFTVGPTQTEAETPAEPIFDDHRPDLRDHNEGLDDYHRGVTESLSPYTDQPAAAAPPPTSYQELRRKNREDYVNKMAERYRRPSLGEGPQDIPPVPPPAPPAPPSNMPMPVRKNQYGDDVYE</sequence>
<dbReference type="AlphaFoldDB" id="A0AAW0UI80"/>
<organism evidence="3 4">
    <name type="scientific">Scylla paramamosain</name>
    <name type="common">Mud crab</name>
    <dbReference type="NCBI Taxonomy" id="85552"/>
    <lineage>
        <taxon>Eukaryota</taxon>
        <taxon>Metazoa</taxon>
        <taxon>Ecdysozoa</taxon>
        <taxon>Arthropoda</taxon>
        <taxon>Crustacea</taxon>
        <taxon>Multicrustacea</taxon>
        <taxon>Malacostraca</taxon>
        <taxon>Eumalacostraca</taxon>
        <taxon>Eucarida</taxon>
        <taxon>Decapoda</taxon>
        <taxon>Pleocyemata</taxon>
        <taxon>Brachyura</taxon>
        <taxon>Eubrachyura</taxon>
        <taxon>Portunoidea</taxon>
        <taxon>Portunidae</taxon>
        <taxon>Portuninae</taxon>
        <taxon>Scylla</taxon>
    </lineage>
</organism>
<dbReference type="Pfam" id="PF07051">
    <property type="entry name" value="OCIA"/>
    <property type="match status" value="1"/>
</dbReference>
<evidence type="ECO:0000256" key="1">
    <source>
        <dbReference type="SAM" id="MobiDB-lite"/>
    </source>
</evidence>
<dbReference type="GO" id="GO:0005768">
    <property type="term" value="C:endosome"/>
    <property type="evidence" value="ECO:0007669"/>
    <property type="project" value="TreeGrafter"/>
</dbReference>
<evidence type="ECO:0000259" key="2">
    <source>
        <dbReference type="Pfam" id="PF07051"/>
    </source>
</evidence>
<proteinExistence type="predicted"/>
<dbReference type="PANTHER" id="PTHR13336:SF3">
    <property type="entry name" value="OCIA DOMAIN-CONTAINING PROTEIN 1"/>
    <property type="match status" value="1"/>
</dbReference>
<accession>A0AAW0UI80</accession>
<evidence type="ECO:0000313" key="3">
    <source>
        <dbReference type="EMBL" id="KAK8399760.1"/>
    </source>
</evidence>
<dbReference type="PANTHER" id="PTHR13336">
    <property type="entry name" value="OVARIAN CARCINOMA IMMUNOREACTIVE ANTIGEN"/>
    <property type="match status" value="1"/>
</dbReference>
<dbReference type="InterPro" id="IPR040187">
    <property type="entry name" value="OCAD1/2"/>
</dbReference>
<comment type="caution">
    <text evidence="3">The sequence shown here is derived from an EMBL/GenBank/DDBJ whole genome shotgun (WGS) entry which is preliminary data.</text>
</comment>
<feature type="region of interest" description="Disordered" evidence="1">
    <location>
        <begin position="151"/>
        <end position="257"/>
    </location>
</feature>
<feature type="compositionally biased region" description="Basic and acidic residues" evidence="1">
    <location>
        <begin position="198"/>
        <end position="216"/>
    </location>
</feature>
<gene>
    <name evidence="3" type="ORF">O3P69_003651</name>
</gene>
<dbReference type="InterPro" id="IPR009764">
    <property type="entry name" value="OCIA_dom"/>
</dbReference>
<name>A0AAW0UI80_SCYPA</name>
<dbReference type="Proteomes" id="UP001487740">
    <property type="component" value="Unassembled WGS sequence"/>
</dbReference>
<reference evidence="3 4" key="1">
    <citation type="submission" date="2023-03" db="EMBL/GenBank/DDBJ databases">
        <title>High-quality genome of Scylla paramamosain provides insights in environmental adaptation.</title>
        <authorList>
            <person name="Zhang L."/>
        </authorList>
    </citation>
    <scope>NUCLEOTIDE SEQUENCE [LARGE SCALE GENOMIC DNA]</scope>
    <source>
        <strain evidence="3">LZ_2023a</strain>
        <tissue evidence="3">Muscle</tissue>
    </source>
</reference>
<feature type="compositionally biased region" description="Basic and acidic residues" evidence="1">
    <location>
        <begin position="154"/>
        <end position="175"/>
    </location>
</feature>
<dbReference type="EMBL" id="JARAKH010000011">
    <property type="protein sequence ID" value="KAK8399760.1"/>
    <property type="molecule type" value="Genomic_DNA"/>
</dbReference>
<protein>
    <recommendedName>
        <fullName evidence="2">OCIA domain-containing protein</fullName>
    </recommendedName>
</protein>